<accession>A0A3N0HX55</accession>
<dbReference type="InterPro" id="IPR000847">
    <property type="entry name" value="LysR_HTH_N"/>
</dbReference>
<dbReference type="GO" id="GO:0032993">
    <property type="term" value="C:protein-DNA complex"/>
    <property type="evidence" value="ECO:0007669"/>
    <property type="project" value="TreeGrafter"/>
</dbReference>
<dbReference type="EMBL" id="RJQC01000004">
    <property type="protein sequence ID" value="RNM29349.1"/>
    <property type="molecule type" value="Genomic_DNA"/>
</dbReference>
<gene>
    <name evidence="6" type="ORF">EDX97_10140</name>
</gene>
<dbReference type="SUPFAM" id="SSF53850">
    <property type="entry name" value="Periplasmic binding protein-like II"/>
    <property type="match status" value="1"/>
</dbReference>
<dbReference type="Gene3D" id="3.40.190.290">
    <property type="match status" value="1"/>
</dbReference>
<name>A0A3N0HX55_9FIRM</name>
<sequence length="287" mass="32119">MEKDKLRILLQVLEDQSFSATAQKLGYTPSGISRAITALEDTFGFPLLIRKANGVKPTAACLALLPEIHEILHHEDLLFQKAQEINGLSIGSITIGTAYSRFCGPLQNRIQSFQQTYPGITFHITSGFSNDLCDQLLAHTLDFILIGKRLGQWQWHPIKESPMMAWVPAHFDLANQHTIPIQSFAQEPYIEIYAGTDTDNKRILKQNHVQPNIQMHATDSYTAFAMVEAGFGMVLNEEENCVFQSPNVKILPVTPTQTIEIGIAYLDDLTPAAKRFLPVLKEMVDVL</sequence>
<evidence type="ECO:0000256" key="2">
    <source>
        <dbReference type="ARBA" id="ARBA00023015"/>
    </source>
</evidence>
<dbReference type="PANTHER" id="PTHR30346">
    <property type="entry name" value="TRANSCRIPTIONAL DUAL REGULATOR HCAR-RELATED"/>
    <property type="match status" value="1"/>
</dbReference>
<dbReference type="PANTHER" id="PTHR30346:SF0">
    <property type="entry name" value="HCA OPERON TRANSCRIPTIONAL ACTIVATOR HCAR"/>
    <property type="match status" value="1"/>
</dbReference>
<dbReference type="SUPFAM" id="SSF46785">
    <property type="entry name" value="Winged helix' DNA-binding domain"/>
    <property type="match status" value="1"/>
</dbReference>
<keyword evidence="2" id="KW-0805">Transcription regulation</keyword>
<comment type="similarity">
    <text evidence="1">Belongs to the LysR transcriptional regulatory family.</text>
</comment>
<keyword evidence="3" id="KW-0238">DNA-binding</keyword>
<comment type="caution">
    <text evidence="6">The sequence shown here is derived from an EMBL/GenBank/DDBJ whole genome shotgun (WGS) entry which is preliminary data.</text>
</comment>
<dbReference type="Gene3D" id="1.10.10.10">
    <property type="entry name" value="Winged helix-like DNA-binding domain superfamily/Winged helix DNA-binding domain"/>
    <property type="match status" value="1"/>
</dbReference>
<evidence type="ECO:0000259" key="5">
    <source>
        <dbReference type="PROSITE" id="PS50931"/>
    </source>
</evidence>
<proteinExistence type="inferred from homology"/>
<dbReference type="Pfam" id="PF00126">
    <property type="entry name" value="HTH_1"/>
    <property type="match status" value="1"/>
</dbReference>
<evidence type="ECO:0000256" key="4">
    <source>
        <dbReference type="ARBA" id="ARBA00023163"/>
    </source>
</evidence>
<feature type="domain" description="HTH lysR-type" evidence="5">
    <location>
        <begin position="1"/>
        <end position="58"/>
    </location>
</feature>
<dbReference type="OrthoDB" id="9803714at2"/>
<dbReference type="Pfam" id="PF03466">
    <property type="entry name" value="LysR_substrate"/>
    <property type="match status" value="1"/>
</dbReference>
<dbReference type="AlphaFoldDB" id="A0A3N0HX55"/>
<evidence type="ECO:0000313" key="7">
    <source>
        <dbReference type="Proteomes" id="UP000276568"/>
    </source>
</evidence>
<keyword evidence="7" id="KW-1185">Reference proteome</keyword>
<dbReference type="InterPro" id="IPR036388">
    <property type="entry name" value="WH-like_DNA-bd_sf"/>
</dbReference>
<keyword evidence="4" id="KW-0804">Transcription</keyword>
<reference evidence="6 7" key="1">
    <citation type="submission" date="2018-11" db="EMBL/GenBank/DDBJ databases">
        <title>Clostridium sp. nov., a member of the family Erysipelotrichaceae isolated from pig faeces.</title>
        <authorList>
            <person name="Chang Y.-H."/>
        </authorList>
    </citation>
    <scope>NUCLEOTIDE SEQUENCE [LARGE SCALE GENOMIC DNA]</scope>
    <source>
        <strain evidence="6 7">YH-panp20</strain>
    </source>
</reference>
<dbReference type="InterPro" id="IPR036390">
    <property type="entry name" value="WH_DNA-bd_sf"/>
</dbReference>
<evidence type="ECO:0000256" key="1">
    <source>
        <dbReference type="ARBA" id="ARBA00009437"/>
    </source>
</evidence>
<dbReference type="CDD" id="cd05466">
    <property type="entry name" value="PBP2_LTTR_substrate"/>
    <property type="match status" value="1"/>
</dbReference>
<dbReference type="PROSITE" id="PS50931">
    <property type="entry name" value="HTH_LYSR"/>
    <property type="match status" value="1"/>
</dbReference>
<dbReference type="Proteomes" id="UP000276568">
    <property type="component" value="Unassembled WGS sequence"/>
</dbReference>
<dbReference type="InterPro" id="IPR005119">
    <property type="entry name" value="LysR_subst-bd"/>
</dbReference>
<dbReference type="GO" id="GO:0003700">
    <property type="term" value="F:DNA-binding transcription factor activity"/>
    <property type="evidence" value="ECO:0007669"/>
    <property type="project" value="InterPro"/>
</dbReference>
<dbReference type="GO" id="GO:0003677">
    <property type="term" value="F:DNA binding"/>
    <property type="evidence" value="ECO:0007669"/>
    <property type="project" value="UniProtKB-KW"/>
</dbReference>
<dbReference type="RefSeq" id="WP_128521036.1">
    <property type="nucleotide sequence ID" value="NZ_RJQC01000004.1"/>
</dbReference>
<evidence type="ECO:0000313" key="6">
    <source>
        <dbReference type="EMBL" id="RNM29349.1"/>
    </source>
</evidence>
<protein>
    <submittedName>
        <fullName evidence="6">LysR family transcriptional regulator</fullName>
    </submittedName>
</protein>
<evidence type="ECO:0000256" key="3">
    <source>
        <dbReference type="ARBA" id="ARBA00023125"/>
    </source>
</evidence>
<organism evidence="6 7">
    <name type="scientific">Absicoccus porci</name>
    <dbReference type="NCBI Taxonomy" id="2486576"/>
    <lineage>
        <taxon>Bacteria</taxon>
        <taxon>Bacillati</taxon>
        <taxon>Bacillota</taxon>
        <taxon>Erysipelotrichia</taxon>
        <taxon>Erysipelotrichales</taxon>
        <taxon>Erysipelotrichaceae</taxon>
        <taxon>Absicoccus</taxon>
    </lineage>
</organism>